<accession>A0A545SUB5</accession>
<dbReference type="PANTHER" id="PTHR10204:SF34">
    <property type="entry name" value="NAD(P)H DEHYDROGENASE [QUINONE] 1 ISOFORM 1"/>
    <property type="match status" value="1"/>
</dbReference>
<dbReference type="EMBL" id="VICH01000004">
    <property type="protein sequence ID" value="TQV68556.1"/>
    <property type="molecule type" value="Genomic_DNA"/>
</dbReference>
<dbReference type="OrthoDB" id="9798454at2"/>
<dbReference type="Pfam" id="PF02525">
    <property type="entry name" value="Flavodoxin_2"/>
    <property type="match status" value="1"/>
</dbReference>
<dbReference type="SUPFAM" id="SSF52218">
    <property type="entry name" value="Flavoproteins"/>
    <property type="match status" value="1"/>
</dbReference>
<comment type="similarity">
    <text evidence="1">Belongs to the NAD(P)H dehydrogenase (quinone) family.</text>
</comment>
<dbReference type="GO" id="GO:0003955">
    <property type="term" value="F:NAD(P)H dehydrogenase (quinone) activity"/>
    <property type="evidence" value="ECO:0007669"/>
    <property type="project" value="TreeGrafter"/>
</dbReference>
<proteinExistence type="inferred from homology"/>
<evidence type="ECO:0000256" key="2">
    <source>
        <dbReference type="ARBA" id="ARBA00023002"/>
    </source>
</evidence>
<comment type="caution">
    <text evidence="4">The sequence shown here is derived from an EMBL/GenBank/DDBJ whole genome shotgun (WGS) entry which is preliminary data.</text>
</comment>
<reference evidence="4 5" key="1">
    <citation type="submission" date="2019-06" db="EMBL/GenBank/DDBJ databases">
        <title>A novel species of marine bacteria.</title>
        <authorList>
            <person name="Wang Y."/>
        </authorList>
    </citation>
    <scope>NUCLEOTIDE SEQUENCE [LARGE SCALE GENOMIC DNA]</scope>
    <source>
        <strain evidence="4 5">MA1-10</strain>
    </source>
</reference>
<keyword evidence="5" id="KW-1185">Reference proteome</keyword>
<sequence length="194" mass="22061">MTQKRILVLNGHPAETSLNKHLAVQYADAAKAAGHDVRMLHIHDMAFDADYGFGGYKQNKPLEPVLEQFLEDLKWAGHVVIVSPMWWGGLPAKLKGLIDRTFLPGIVFDSRGKGLPKPLLTGRSARVILTSDSPWWYFRFFLHRPLFWQLRKQILEFVGLKPARVIHFAQASHPTDKQVEKWEHAVAALGHRGE</sequence>
<feature type="domain" description="Flavodoxin-like fold" evidence="3">
    <location>
        <begin position="4"/>
        <end position="181"/>
    </location>
</feature>
<evidence type="ECO:0000313" key="4">
    <source>
        <dbReference type="EMBL" id="TQV68556.1"/>
    </source>
</evidence>
<protein>
    <submittedName>
        <fullName evidence="4">NAD(P)H-dependent oxidoreductase</fullName>
    </submittedName>
</protein>
<dbReference type="Proteomes" id="UP000315816">
    <property type="component" value="Unassembled WGS sequence"/>
</dbReference>
<organism evidence="4 5">
    <name type="scientific">Aliiroseovarius halocynthiae</name>
    <dbReference type="NCBI Taxonomy" id="985055"/>
    <lineage>
        <taxon>Bacteria</taxon>
        <taxon>Pseudomonadati</taxon>
        <taxon>Pseudomonadota</taxon>
        <taxon>Alphaproteobacteria</taxon>
        <taxon>Rhodobacterales</taxon>
        <taxon>Paracoccaceae</taxon>
        <taxon>Aliiroseovarius</taxon>
    </lineage>
</organism>
<dbReference type="InterPro" id="IPR051545">
    <property type="entry name" value="NAD(P)H_dehydrogenase_qn"/>
</dbReference>
<gene>
    <name evidence="4" type="ORF">FIL88_02935</name>
</gene>
<name>A0A545SUB5_9RHOB</name>
<dbReference type="RefSeq" id="WP_142852308.1">
    <property type="nucleotide sequence ID" value="NZ_FXWW01000001.1"/>
</dbReference>
<keyword evidence="2" id="KW-0560">Oxidoreductase</keyword>
<dbReference type="InterPro" id="IPR003680">
    <property type="entry name" value="Flavodoxin_fold"/>
</dbReference>
<dbReference type="InterPro" id="IPR029039">
    <property type="entry name" value="Flavoprotein-like_sf"/>
</dbReference>
<evidence type="ECO:0000313" key="5">
    <source>
        <dbReference type="Proteomes" id="UP000315816"/>
    </source>
</evidence>
<evidence type="ECO:0000256" key="1">
    <source>
        <dbReference type="ARBA" id="ARBA00006252"/>
    </source>
</evidence>
<dbReference type="GO" id="GO:0005829">
    <property type="term" value="C:cytosol"/>
    <property type="evidence" value="ECO:0007669"/>
    <property type="project" value="TreeGrafter"/>
</dbReference>
<dbReference type="PANTHER" id="PTHR10204">
    <property type="entry name" value="NAD P H OXIDOREDUCTASE-RELATED"/>
    <property type="match status" value="1"/>
</dbReference>
<evidence type="ECO:0000259" key="3">
    <source>
        <dbReference type="Pfam" id="PF02525"/>
    </source>
</evidence>
<dbReference type="AlphaFoldDB" id="A0A545SUB5"/>
<dbReference type="Gene3D" id="3.40.50.360">
    <property type="match status" value="1"/>
</dbReference>